<reference evidence="2" key="1">
    <citation type="submission" date="2016-10" db="EMBL/GenBank/DDBJ databases">
        <authorList>
            <person name="Varghese N."/>
            <person name="Submissions S."/>
        </authorList>
    </citation>
    <scope>NUCLEOTIDE SEQUENCE [LARGE SCALE GENOMIC DNA]</scope>
    <source>
        <strain evidence="2">DSM 17038</strain>
    </source>
</reference>
<dbReference type="RefSeq" id="WP_092470036.1">
    <property type="nucleotide sequence ID" value="NZ_FOOX01000004.1"/>
</dbReference>
<evidence type="ECO:0000313" key="1">
    <source>
        <dbReference type="EMBL" id="SFG35427.1"/>
    </source>
</evidence>
<dbReference type="Proteomes" id="UP000199337">
    <property type="component" value="Unassembled WGS sequence"/>
</dbReference>
<gene>
    <name evidence="1" type="ORF">SAMN05660649_01388</name>
</gene>
<accession>A0A1I2RA13</accession>
<sequence>MKLDELRQRLISYGYHPDEVEYALVEILQYKKAEIINSTDIKVLLSMLQERMEIARAELRVKIFTD</sequence>
<dbReference type="AlphaFoldDB" id="A0A1I2RA13"/>
<dbReference type="OrthoDB" id="9969149at2"/>
<organism evidence="1 2">
    <name type="scientific">Desulfotruncus arcticus DSM 17038</name>
    <dbReference type="NCBI Taxonomy" id="1121424"/>
    <lineage>
        <taxon>Bacteria</taxon>
        <taxon>Bacillati</taxon>
        <taxon>Bacillota</taxon>
        <taxon>Clostridia</taxon>
        <taxon>Eubacteriales</taxon>
        <taxon>Desulfallaceae</taxon>
        <taxon>Desulfotruncus</taxon>
    </lineage>
</organism>
<evidence type="ECO:0000313" key="2">
    <source>
        <dbReference type="Proteomes" id="UP000199337"/>
    </source>
</evidence>
<proteinExistence type="predicted"/>
<dbReference type="EMBL" id="FOOX01000004">
    <property type="protein sequence ID" value="SFG35427.1"/>
    <property type="molecule type" value="Genomic_DNA"/>
</dbReference>
<name>A0A1I2RA13_9FIRM</name>
<keyword evidence="2" id="KW-1185">Reference proteome</keyword>
<protein>
    <submittedName>
        <fullName evidence="1">Uncharacterized protein</fullName>
    </submittedName>
</protein>